<proteinExistence type="predicted"/>
<dbReference type="EMBL" id="JAMZFW010000003">
    <property type="protein sequence ID" value="MCP1101450.1"/>
    <property type="molecule type" value="Genomic_DNA"/>
</dbReference>
<protein>
    <submittedName>
        <fullName evidence="3">Uncharacterized protein</fullName>
    </submittedName>
</protein>
<accession>A0ABT1E6I6</accession>
<comment type="caution">
    <text evidence="3">The sequence shown here is derived from an EMBL/GenBank/DDBJ whole genome shotgun (WGS) entry which is preliminary data.</text>
</comment>
<keyword evidence="4" id="KW-1185">Reference proteome</keyword>
<organism evidence="3 4">
    <name type="scientific">Aequitasia blattaphilus</name>
    <dbReference type="NCBI Taxonomy" id="2949332"/>
    <lineage>
        <taxon>Bacteria</taxon>
        <taxon>Bacillati</taxon>
        <taxon>Bacillota</taxon>
        <taxon>Clostridia</taxon>
        <taxon>Lachnospirales</taxon>
        <taxon>Lachnospiraceae</taxon>
        <taxon>Aequitasia</taxon>
    </lineage>
</organism>
<dbReference type="SUPFAM" id="SSF111369">
    <property type="entry name" value="HlyD-like secretion proteins"/>
    <property type="match status" value="1"/>
</dbReference>
<keyword evidence="2" id="KW-0175">Coiled coil</keyword>
<evidence type="ECO:0000256" key="2">
    <source>
        <dbReference type="ARBA" id="ARBA00023054"/>
    </source>
</evidence>
<evidence type="ECO:0000313" key="4">
    <source>
        <dbReference type="Proteomes" id="UP001523566"/>
    </source>
</evidence>
<sequence length="430" mass="48274">MDTKKRVVKATLIFLLFMIAFTIISRTADNLSVAKVTVNTLERQKISHDIKVQGQITTSKEIVITTVENQLIKSINVSEGQMVDEKTVLFTIDEEKLKSQIEQLQGSLSNKEEKQSIEKERAKEDYDRAVAQGDAIVSRAENAKNEAYYTYENYIANAGDEYDDSYASGLYSTFRELETAYEVSLEERETIILNAKRTLEDVEVNSDSTDKLADEITEQEQLNRLLELQKNNGQIQAPEKGIVNEIIGKVGSLTTEAGTVILGDLDSDLLAKAQVPATVSEYIGDKTKIKMESLRNDTEVITENLSINSMQLNHEQPEYYNISVNVPSGTYEVGTIVNITLQNQSYIYELCFPLDALRQDASNKYYVLVIKEKETVLGKELVAKKIAVNVIDKNDKWIAVDSESIPVDSEIVVETSKAIEDGSRIKRKIL</sequence>
<dbReference type="Proteomes" id="UP001523566">
    <property type="component" value="Unassembled WGS sequence"/>
</dbReference>
<dbReference type="PANTHER" id="PTHR32347:SF23">
    <property type="entry name" value="BLL5650 PROTEIN"/>
    <property type="match status" value="1"/>
</dbReference>
<dbReference type="PANTHER" id="PTHR32347">
    <property type="entry name" value="EFFLUX SYSTEM COMPONENT YKNX-RELATED"/>
    <property type="match status" value="1"/>
</dbReference>
<name>A0ABT1E6I6_9FIRM</name>
<evidence type="ECO:0000256" key="1">
    <source>
        <dbReference type="ARBA" id="ARBA00004196"/>
    </source>
</evidence>
<comment type="subcellular location">
    <subcellularLocation>
        <location evidence="1">Cell envelope</location>
    </subcellularLocation>
</comment>
<evidence type="ECO:0000313" key="3">
    <source>
        <dbReference type="EMBL" id="MCP1101450.1"/>
    </source>
</evidence>
<reference evidence="3 4" key="1">
    <citation type="journal article" date="2022" name="Genome Biol. Evol.">
        <title>Host diet, physiology and behaviors set the stage for Lachnospiraceae cladogenesis.</title>
        <authorList>
            <person name="Vera-Ponce De Leon A."/>
            <person name="Schneider M."/>
            <person name="Jahnes B.C."/>
            <person name="Sadowski V."/>
            <person name="Camuy-Velez L.A."/>
            <person name="Duan J."/>
            <person name="Sabree Z.L."/>
        </authorList>
    </citation>
    <scope>NUCLEOTIDE SEQUENCE [LARGE SCALE GENOMIC DNA]</scope>
    <source>
        <strain evidence="3 4">PAL113</strain>
    </source>
</reference>
<dbReference type="RefSeq" id="WP_262065232.1">
    <property type="nucleotide sequence ID" value="NZ_JAMXOD010000003.1"/>
</dbReference>
<gene>
    <name evidence="3" type="ORF">NK125_03355</name>
</gene>
<dbReference type="InterPro" id="IPR050465">
    <property type="entry name" value="UPF0194_transport"/>
</dbReference>